<name>A0A9W8TJ86_9PEZI</name>
<feature type="region of interest" description="Disordered" evidence="4">
    <location>
        <begin position="768"/>
        <end position="819"/>
    </location>
</feature>
<dbReference type="PANTHER" id="PTHR45589">
    <property type="entry name" value="WD REPEAT DOMAIN 62, ISOFORM G"/>
    <property type="match status" value="1"/>
</dbReference>
<feature type="region of interest" description="Disordered" evidence="4">
    <location>
        <begin position="831"/>
        <end position="903"/>
    </location>
</feature>
<dbReference type="VEuPathDB" id="FungiDB:F4678DRAFT_428026"/>
<feature type="region of interest" description="Disordered" evidence="4">
    <location>
        <begin position="978"/>
        <end position="1011"/>
    </location>
</feature>
<keyword evidence="1 3" id="KW-0853">WD repeat</keyword>
<dbReference type="InterPro" id="IPR001680">
    <property type="entry name" value="WD40_rpt"/>
</dbReference>
<gene>
    <name evidence="5" type="ORF">NPX13_g7444</name>
</gene>
<keyword evidence="2" id="KW-0677">Repeat</keyword>
<dbReference type="InterPro" id="IPR052779">
    <property type="entry name" value="WDR62"/>
</dbReference>
<organism evidence="5 6">
    <name type="scientific">Xylaria arbuscula</name>
    <dbReference type="NCBI Taxonomy" id="114810"/>
    <lineage>
        <taxon>Eukaryota</taxon>
        <taxon>Fungi</taxon>
        <taxon>Dikarya</taxon>
        <taxon>Ascomycota</taxon>
        <taxon>Pezizomycotina</taxon>
        <taxon>Sordariomycetes</taxon>
        <taxon>Xylariomycetidae</taxon>
        <taxon>Xylariales</taxon>
        <taxon>Xylariaceae</taxon>
        <taxon>Xylaria</taxon>
    </lineage>
</organism>
<dbReference type="PROSITE" id="PS50082">
    <property type="entry name" value="WD_REPEATS_2"/>
    <property type="match status" value="1"/>
</dbReference>
<evidence type="ECO:0008006" key="7">
    <source>
        <dbReference type="Google" id="ProtNLM"/>
    </source>
</evidence>
<keyword evidence="6" id="KW-1185">Reference proteome</keyword>
<feature type="compositionally biased region" description="Polar residues" evidence="4">
    <location>
        <begin position="881"/>
        <end position="903"/>
    </location>
</feature>
<dbReference type="InterPro" id="IPR019775">
    <property type="entry name" value="WD40_repeat_CS"/>
</dbReference>
<dbReference type="PROSITE" id="PS00678">
    <property type="entry name" value="WD_REPEATS_1"/>
    <property type="match status" value="1"/>
</dbReference>
<dbReference type="InterPro" id="IPR015943">
    <property type="entry name" value="WD40/YVTN_repeat-like_dom_sf"/>
</dbReference>
<accession>A0A9W8TJ86</accession>
<feature type="compositionally biased region" description="Low complexity" evidence="4">
    <location>
        <begin position="1000"/>
        <end position="1011"/>
    </location>
</feature>
<dbReference type="Proteomes" id="UP001148614">
    <property type="component" value="Unassembled WGS sequence"/>
</dbReference>
<feature type="region of interest" description="Disordered" evidence="4">
    <location>
        <begin position="1"/>
        <end position="29"/>
    </location>
</feature>
<dbReference type="Pfam" id="PF00400">
    <property type="entry name" value="WD40"/>
    <property type="match status" value="2"/>
</dbReference>
<feature type="repeat" description="WD" evidence="3">
    <location>
        <begin position="725"/>
        <end position="762"/>
    </location>
</feature>
<dbReference type="AlphaFoldDB" id="A0A9W8TJ86"/>
<evidence type="ECO:0000256" key="3">
    <source>
        <dbReference type="PROSITE-ProRule" id="PRU00221"/>
    </source>
</evidence>
<evidence type="ECO:0000313" key="5">
    <source>
        <dbReference type="EMBL" id="KAJ3565603.1"/>
    </source>
</evidence>
<evidence type="ECO:0000256" key="1">
    <source>
        <dbReference type="ARBA" id="ARBA00022574"/>
    </source>
</evidence>
<comment type="caution">
    <text evidence="5">The sequence shown here is derived from an EMBL/GenBank/DDBJ whole genome shotgun (WGS) entry which is preliminary data.</text>
</comment>
<feature type="compositionally biased region" description="Basic and acidic residues" evidence="4">
    <location>
        <begin position="978"/>
        <end position="999"/>
    </location>
</feature>
<dbReference type="SUPFAM" id="SSF50978">
    <property type="entry name" value="WD40 repeat-like"/>
    <property type="match status" value="2"/>
</dbReference>
<protein>
    <recommendedName>
        <fullName evidence="7">Mitogen-activated protein kinase-binding protein 1</fullName>
    </recommendedName>
</protein>
<dbReference type="PANTHER" id="PTHR45589:SF1">
    <property type="entry name" value="WD REPEAT DOMAIN 62, ISOFORM G"/>
    <property type="match status" value="1"/>
</dbReference>
<feature type="compositionally biased region" description="Polar residues" evidence="4">
    <location>
        <begin position="831"/>
        <end position="849"/>
    </location>
</feature>
<dbReference type="InterPro" id="IPR036322">
    <property type="entry name" value="WD40_repeat_dom_sf"/>
</dbReference>
<proteinExistence type="predicted"/>
<evidence type="ECO:0000256" key="4">
    <source>
        <dbReference type="SAM" id="MobiDB-lite"/>
    </source>
</evidence>
<dbReference type="Gene3D" id="2.130.10.10">
    <property type="entry name" value="YVTN repeat-like/Quinoprotein amine dehydrogenase"/>
    <property type="match status" value="3"/>
</dbReference>
<dbReference type="EMBL" id="JANPWZ010001466">
    <property type="protein sequence ID" value="KAJ3565603.1"/>
    <property type="molecule type" value="Genomic_DNA"/>
</dbReference>
<reference evidence="5" key="1">
    <citation type="submission" date="2022-07" db="EMBL/GenBank/DDBJ databases">
        <title>Genome Sequence of Xylaria arbuscula.</title>
        <authorList>
            <person name="Buettner E."/>
        </authorList>
    </citation>
    <scope>NUCLEOTIDE SEQUENCE</scope>
    <source>
        <strain evidence="5">VT107</strain>
    </source>
</reference>
<evidence type="ECO:0000256" key="2">
    <source>
        <dbReference type="ARBA" id="ARBA00022737"/>
    </source>
</evidence>
<evidence type="ECO:0000313" key="6">
    <source>
        <dbReference type="Proteomes" id="UP001148614"/>
    </source>
</evidence>
<sequence length="1011" mass="109755">MTTTPSHRLRLTPANSPFLPRPSRSPHRGRAQQLYDSRLSLKRVIGTTCACPTGFDAVQSSFAYIAGGAVVVVDVNGDNYGQRFFRARPTAVPVYSTPSLPYSTSSPSTPKANDSRNRISLRESVFSPNDWAESPSSKTWTSRERIKAATCLALSKEGRFLAVGETGYAPRVLIYSLEDDSSDSPLVSISEHTYGVKAVAWSPDSRFLASLGSSNDGFLYVWKIDPKTGAARLFQQNRCTTYIKGMIWMGSNLITLGVRHVKVWRIDEAQATSPVKQKFIGDMSSTMQPQKTLPGRNVLLGNMIEATFSCAATIDDTKAIVCSETGDVCLLDDIGKQTKLTHLLENGFVTTCVAIRNSLVYIGGRSGNLATIDLQSLLKGSTDSLRMITDTPTSVGVLALGFAGDKLVTIDSKRSIDIWKQDHTPETSIADPVSTPLPGCGDAAMGVGSLAQSNVTGAQFYTWSQSGYVILWSTDGTIKSSFQVPLDEAYFEDEPELINQMTTICATANGKFFIAGDRLGFVKVVDFVSKECVASMKAHSSDCQLITIYEDDSSLLIASCGRDRTAQLFHRLCNGDFEHFQTLEFAARVSQVLIPSTDKVITCSLDRAVQIHDLVTKEGDPDIKAAIPSRTLSIKASPASMTMGPDGKTLYVSQVERSVSMFDLASGKLLRSFKCFDESGADPVILDSLTTRAATEKEPAFLFGLSNTDKSVRMYDLQGQFLAREWGHTEAIHGVAMIEEDDTNRKVVSVGSDGTIMVWEIDLQDRGLGSASRDSSPAKEATTPINQPTLRRVLSKTELAEFQRPTSAASGRRSPPRTLSKRRSLFLSSYLSPSASKTSAAGQSSSPTSVIAEDTPSCRPSGTPSNSPPVSPKARTRRRPSVQTLNSAKTKSNGSLRSFGSLNMSTEQTCRTLRAYRKKLTSTDPISQETLAELDQELRLTAVALGDRATRSKTMSDTMLNGLLDQYSERLVSLLDEKLRLGKYRRPSDPETDSSDKRPGSSGTGSSSTSA</sequence>
<dbReference type="SMART" id="SM00320">
    <property type="entry name" value="WD40"/>
    <property type="match status" value="5"/>
</dbReference>